<evidence type="ECO:0000313" key="4">
    <source>
        <dbReference type="Proteomes" id="UP001501147"/>
    </source>
</evidence>
<keyword evidence="2" id="KW-0472">Membrane</keyword>
<dbReference type="EMBL" id="BAABJV010000024">
    <property type="protein sequence ID" value="GAA4794828.1"/>
    <property type="molecule type" value="Genomic_DNA"/>
</dbReference>
<keyword evidence="4" id="KW-1185">Reference proteome</keyword>
<keyword evidence="2" id="KW-1133">Transmembrane helix</keyword>
<evidence type="ECO:0000256" key="1">
    <source>
        <dbReference type="SAM" id="MobiDB-lite"/>
    </source>
</evidence>
<feature type="transmembrane region" description="Helical" evidence="2">
    <location>
        <begin position="276"/>
        <end position="297"/>
    </location>
</feature>
<evidence type="ECO:0000256" key="2">
    <source>
        <dbReference type="SAM" id="Phobius"/>
    </source>
</evidence>
<accession>A0ABP9BFE4</accession>
<comment type="caution">
    <text evidence="3">The sequence shown here is derived from an EMBL/GenBank/DDBJ whole genome shotgun (WGS) entry which is preliminary data.</text>
</comment>
<dbReference type="RefSeq" id="WP_345616136.1">
    <property type="nucleotide sequence ID" value="NZ_BAABJV010000024.1"/>
</dbReference>
<proteinExistence type="predicted"/>
<protein>
    <submittedName>
        <fullName evidence="3">DUF3533 domain-containing protein</fullName>
    </submittedName>
</protein>
<keyword evidence="2" id="KW-0812">Transmembrane</keyword>
<gene>
    <name evidence="3" type="ORF">GCM10023329_54290</name>
</gene>
<feature type="transmembrane region" description="Helical" evidence="2">
    <location>
        <begin position="184"/>
        <end position="203"/>
    </location>
</feature>
<dbReference type="Proteomes" id="UP001501147">
    <property type="component" value="Unassembled WGS sequence"/>
</dbReference>
<feature type="transmembrane region" description="Helical" evidence="2">
    <location>
        <begin position="44"/>
        <end position="65"/>
    </location>
</feature>
<feature type="region of interest" description="Disordered" evidence="1">
    <location>
        <begin position="1"/>
        <end position="30"/>
    </location>
</feature>
<feature type="transmembrane region" description="Helical" evidence="2">
    <location>
        <begin position="337"/>
        <end position="357"/>
    </location>
</feature>
<feature type="transmembrane region" description="Helical" evidence="2">
    <location>
        <begin position="249"/>
        <end position="269"/>
    </location>
</feature>
<evidence type="ECO:0000313" key="3">
    <source>
        <dbReference type="EMBL" id="GAA4794828.1"/>
    </source>
</evidence>
<name>A0ABP9BFE4_9ACTN</name>
<reference evidence="4" key="1">
    <citation type="journal article" date="2019" name="Int. J. Syst. Evol. Microbiol.">
        <title>The Global Catalogue of Microorganisms (GCM) 10K type strain sequencing project: providing services to taxonomists for standard genome sequencing and annotation.</title>
        <authorList>
            <consortium name="The Broad Institute Genomics Platform"/>
            <consortium name="The Broad Institute Genome Sequencing Center for Infectious Disease"/>
            <person name="Wu L."/>
            <person name="Ma J."/>
        </authorList>
    </citation>
    <scope>NUCLEOTIDE SEQUENCE [LARGE SCALE GENOMIC DNA]</scope>
    <source>
        <strain evidence="4">JCM 18324</strain>
    </source>
</reference>
<sequence>MPQTYDGPPGGGPRAAAGADGGGPGPERPTGFLGEVRSAVSLRAALLVIGVLALQVAFITSYIGAFHQPTPHRIPLAVASPSPQAVDQALYRLERLPDEPLDPRGAADEEAARRQIEDREVDGALIVDPRGTTDRLLVAGGAGSSLAQALAEVVTRAEAAQGRTVRVVDVVPEAPGDARGLSSFYLVVGWCVGGYLCAAALAVSAGARPANTSRALVRLGVLLLYAVAAGLLGTVVAGPVLDALPGGVWALWGLGTLLVFAVGALTLAFQGLAGIVGIGLAILVVVIAGNPSAGGAYPYPLLPPFWRAIGPALPPGAGTYAARSIAYFQGNGAAGPLWVLSAWAVGGAAVTVGLASLRRGRRGPGPQGA</sequence>
<feature type="compositionally biased region" description="Gly residues" evidence="1">
    <location>
        <begin position="8"/>
        <end position="25"/>
    </location>
</feature>
<feature type="transmembrane region" description="Helical" evidence="2">
    <location>
        <begin position="215"/>
        <end position="237"/>
    </location>
</feature>
<organism evidence="3 4">
    <name type="scientific">Streptomyces sanyensis</name>
    <dbReference type="NCBI Taxonomy" id="568869"/>
    <lineage>
        <taxon>Bacteria</taxon>
        <taxon>Bacillati</taxon>
        <taxon>Actinomycetota</taxon>
        <taxon>Actinomycetes</taxon>
        <taxon>Kitasatosporales</taxon>
        <taxon>Streptomycetaceae</taxon>
        <taxon>Streptomyces</taxon>
    </lineage>
</organism>